<organism evidence="1 2">
    <name type="scientific">Phlyctema vagabunda</name>
    <dbReference type="NCBI Taxonomy" id="108571"/>
    <lineage>
        <taxon>Eukaryota</taxon>
        <taxon>Fungi</taxon>
        <taxon>Dikarya</taxon>
        <taxon>Ascomycota</taxon>
        <taxon>Pezizomycotina</taxon>
        <taxon>Leotiomycetes</taxon>
        <taxon>Helotiales</taxon>
        <taxon>Dermateaceae</taxon>
        <taxon>Phlyctema</taxon>
    </lineage>
</organism>
<dbReference type="Proteomes" id="UP001629113">
    <property type="component" value="Unassembled WGS sequence"/>
</dbReference>
<accession>A0ABR4PY99</accession>
<protein>
    <recommendedName>
        <fullName evidence="3">Alkyl hydroperoxide reductase subunit C/ Thiol specific antioxidant domain-containing protein</fullName>
    </recommendedName>
</protein>
<dbReference type="PANTHER" id="PTHR42336:SF1">
    <property type="entry name" value="ALKYL HYDROPEROXIDE REDUCTASE SUBUNIT C_ THIOL SPECIFIC ANTIOXIDANT DOMAIN-CONTAINING PROTEIN"/>
    <property type="match status" value="1"/>
</dbReference>
<dbReference type="Gene3D" id="3.40.30.10">
    <property type="entry name" value="Glutaredoxin"/>
    <property type="match status" value="1"/>
</dbReference>
<gene>
    <name evidence="1" type="ORF">PVAG01_01859</name>
</gene>
<reference evidence="1 2" key="1">
    <citation type="submission" date="2024-06" db="EMBL/GenBank/DDBJ databases">
        <title>Complete genome of Phlyctema vagabunda strain 19-DSS-EL-015.</title>
        <authorList>
            <person name="Fiorenzani C."/>
        </authorList>
    </citation>
    <scope>NUCLEOTIDE SEQUENCE [LARGE SCALE GENOMIC DNA]</scope>
    <source>
        <strain evidence="1 2">19-DSS-EL-015</strain>
    </source>
</reference>
<proteinExistence type="predicted"/>
<dbReference type="PANTHER" id="PTHR42336">
    <property type="entry name" value="THIOREDOXIN DOMAIN-CONTAINING PROTEIN-RELATED"/>
    <property type="match status" value="1"/>
</dbReference>
<comment type="caution">
    <text evidence="1">The sequence shown here is derived from an EMBL/GenBank/DDBJ whole genome shotgun (WGS) entry which is preliminary data.</text>
</comment>
<evidence type="ECO:0008006" key="3">
    <source>
        <dbReference type="Google" id="ProtNLM"/>
    </source>
</evidence>
<evidence type="ECO:0000313" key="2">
    <source>
        <dbReference type="Proteomes" id="UP001629113"/>
    </source>
</evidence>
<keyword evidence="2" id="KW-1185">Reference proteome</keyword>
<name>A0ABR4PY99_9HELO</name>
<sequence>MDDAIIDRAQFAEKTFQRLRTLAAVHHPKIDFVAISHSEQEATEKWIAAVGGKGEVQVIVDPTRELYARWGLSTSSAWHVLNPWSLYGVYRLGKEDGIWNRPTESGSRWQQAGSFAVDADDVVRWVNVAGAADEIADFEDAVLALGRSR</sequence>
<dbReference type="EMBL" id="JBFCZG010000001">
    <property type="protein sequence ID" value="KAL3428350.1"/>
    <property type="molecule type" value="Genomic_DNA"/>
</dbReference>
<dbReference type="InterPro" id="IPR032801">
    <property type="entry name" value="PXL2A/B/C"/>
</dbReference>
<evidence type="ECO:0000313" key="1">
    <source>
        <dbReference type="EMBL" id="KAL3428350.1"/>
    </source>
</evidence>
<dbReference type="Pfam" id="PF13911">
    <property type="entry name" value="AhpC-TSA_2"/>
    <property type="match status" value="1"/>
</dbReference>